<organism evidence="1 2">
    <name type="scientific">Morococcus cerebrosus</name>
    <dbReference type="NCBI Taxonomy" id="1056807"/>
    <lineage>
        <taxon>Bacteria</taxon>
        <taxon>Pseudomonadati</taxon>
        <taxon>Pseudomonadota</taxon>
        <taxon>Betaproteobacteria</taxon>
        <taxon>Neisseriales</taxon>
        <taxon>Neisseriaceae</taxon>
        <taxon>Morococcus</taxon>
    </lineage>
</organism>
<accession>A0A0C1EFX9</accession>
<dbReference type="AlphaFoldDB" id="A0A0C1EFX9"/>
<evidence type="ECO:0000313" key="1">
    <source>
        <dbReference type="EMBL" id="KIC07603.1"/>
    </source>
</evidence>
<dbReference type="Proteomes" id="UP000031390">
    <property type="component" value="Unassembled WGS sequence"/>
</dbReference>
<name>A0A0C1EFX9_9NEIS</name>
<evidence type="ECO:0000313" key="2">
    <source>
        <dbReference type="Proteomes" id="UP000031390"/>
    </source>
</evidence>
<protein>
    <submittedName>
        <fullName evidence="1">Uncharacterized protein</fullName>
    </submittedName>
</protein>
<gene>
    <name evidence="1" type="ORF">MCC93_13360</name>
</gene>
<reference evidence="1 2" key="1">
    <citation type="submission" date="2014-12" db="EMBL/GenBank/DDBJ databases">
        <title>Genome sequence of Morococcus cerebrosus.</title>
        <authorList>
            <person name="Shin S.-K."/>
            <person name="Yi H."/>
        </authorList>
    </citation>
    <scope>NUCLEOTIDE SEQUENCE [LARGE SCALE GENOMIC DNA]</scope>
    <source>
        <strain evidence="1 2">CIP 81.93</strain>
    </source>
</reference>
<dbReference type="EMBL" id="JUFZ01000051">
    <property type="protein sequence ID" value="KIC07603.1"/>
    <property type="molecule type" value="Genomic_DNA"/>
</dbReference>
<proteinExistence type="predicted"/>
<sequence length="47" mass="5311">MVNCLINLNETKGRLKTKILFSDDLCVSKPFQYQSIQDSAQSFSVSL</sequence>
<comment type="caution">
    <text evidence="1">The sequence shown here is derived from an EMBL/GenBank/DDBJ whole genome shotgun (WGS) entry which is preliminary data.</text>
</comment>